<sequence length="160" mass="18403">MSVSAFWVKWLLRIYPPLFFQRIWVQSLSADFKQARVKINKSLITSNYNNSIFGGTIFSATDPFYPVMVHQVFIKKGYNVLVWSKSSQILFVKPGNTDLFFEAILDDAHISEIEHIINTEGKHTYFFDIEIKNKAGEVCAAVTNEVYIRNLNFLAPEDGK</sequence>
<dbReference type="AlphaFoldDB" id="A0A6I4I1Q3"/>
<keyword evidence="2" id="KW-1185">Reference proteome</keyword>
<evidence type="ECO:0000313" key="2">
    <source>
        <dbReference type="Proteomes" id="UP000429232"/>
    </source>
</evidence>
<dbReference type="InterPro" id="IPR029069">
    <property type="entry name" value="HotDog_dom_sf"/>
</dbReference>
<proteinExistence type="predicted"/>
<gene>
    <name evidence="1" type="ORF">GO620_008245</name>
</gene>
<dbReference type="RefSeq" id="WP_157524138.1">
    <property type="nucleotide sequence ID" value="NZ_CP066775.1"/>
</dbReference>
<dbReference type="Proteomes" id="UP000429232">
    <property type="component" value="Chromosome"/>
</dbReference>
<evidence type="ECO:0000313" key="1">
    <source>
        <dbReference type="EMBL" id="QQL51418.1"/>
    </source>
</evidence>
<dbReference type="EMBL" id="CP066775">
    <property type="protein sequence ID" value="QQL51418.1"/>
    <property type="molecule type" value="Genomic_DNA"/>
</dbReference>
<protein>
    <submittedName>
        <fullName evidence="1">DUF4442 domain-containing protein</fullName>
    </submittedName>
</protein>
<dbReference type="InterPro" id="IPR027961">
    <property type="entry name" value="DUF4442"/>
</dbReference>
<reference evidence="1 2" key="1">
    <citation type="submission" date="2020-12" db="EMBL/GenBank/DDBJ databases">
        <title>HMF7856_wgs.fasta genome submission.</title>
        <authorList>
            <person name="Kang H."/>
            <person name="Kim H."/>
            <person name="Joh K."/>
        </authorList>
    </citation>
    <scope>NUCLEOTIDE SEQUENCE [LARGE SCALE GENOMIC DNA]</scope>
    <source>
        <strain evidence="1 2">HMF7856</strain>
    </source>
</reference>
<accession>A0A6I4I1Q3</accession>
<organism evidence="1 2">
    <name type="scientific">Mucilaginibacter ginkgonis</name>
    <dbReference type="NCBI Taxonomy" id="2682091"/>
    <lineage>
        <taxon>Bacteria</taxon>
        <taxon>Pseudomonadati</taxon>
        <taxon>Bacteroidota</taxon>
        <taxon>Sphingobacteriia</taxon>
        <taxon>Sphingobacteriales</taxon>
        <taxon>Sphingobacteriaceae</taxon>
        <taxon>Mucilaginibacter</taxon>
    </lineage>
</organism>
<dbReference type="Gene3D" id="3.10.129.10">
    <property type="entry name" value="Hotdog Thioesterase"/>
    <property type="match status" value="1"/>
</dbReference>
<dbReference type="Pfam" id="PF14539">
    <property type="entry name" value="DUF4442"/>
    <property type="match status" value="1"/>
</dbReference>
<name>A0A6I4I1Q3_9SPHI</name>
<dbReference type="SUPFAM" id="SSF54637">
    <property type="entry name" value="Thioesterase/thiol ester dehydrase-isomerase"/>
    <property type="match status" value="1"/>
</dbReference>
<dbReference type="KEGG" id="mgik:GO620_008245"/>